<organism evidence="1">
    <name type="scientific">bioreactor metagenome</name>
    <dbReference type="NCBI Taxonomy" id="1076179"/>
    <lineage>
        <taxon>unclassified sequences</taxon>
        <taxon>metagenomes</taxon>
        <taxon>ecological metagenomes</taxon>
    </lineage>
</organism>
<protein>
    <submittedName>
        <fullName evidence="1">Uncharacterized protein</fullName>
    </submittedName>
</protein>
<comment type="caution">
    <text evidence="1">The sequence shown here is derived from an EMBL/GenBank/DDBJ whole genome shotgun (WGS) entry which is preliminary data.</text>
</comment>
<gene>
    <name evidence="1" type="ORF">SDC9_164931</name>
</gene>
<dbReference type="EMBL" id="VSSQ01064742">
    <property type="protein sequence ID" value="MPN17576.1"/>
    <property type="molecule type" value="Genomic_DNA"/>
</dbReference>
<proteinExistence type="predicted"/>
<evidence type="ECO:0000313" key="1">
    <source>
        <dbReference type="EMBL" id="MPN17576.1"/>
    </source>
</evidence>
<accession>A0A645FUV4</accession>
<sequence>MVFNRSNPAKETFSVNVTDESHPSSSSSNLLLSMETLSKLVIYCVLSSICFFNASLSLRKALKIEEPSCSAEIAPSRVKSLD</sequence>
<reference evidence="1" key="1">
    <citation type="submission" date="2019-08" db="EMBL/GenBank/DDBJ databases">
        <authorList>
            <person name="Kucharzyk K."/>
            <person name="Murdoch R.W."/>
            <person name="Higgins S."/>
            <person name="Loffler F."/>
        </authorList>
    </citation>
    <scope>NUCLEOTIDE SEQUENCE</scope>
</reference>
<name>A0A645FUV4_9ZZZZ</name>
<dbReference type="AlphaFoldDB" id="A0A645FUV4"/>